<dbReference type="InterPro" id="IPR050249">
    <property type="entry name" value="Pseudomonas-type_ThrB"/>
</dbReference>
<comment type="similarity">
    <text evidence="1">Belongs to the pseudomonas-type ThrB family.</text>
</comment>
<dbReference type="InterPro" id="IPR002575">
    <property type="entry name" value="Aminoglycoside_PTrfase"/>
</dbReference>
<dbReference type="Gene3D" id="3.90.1200.10">
    <property type="match status" value="1"/>
</dbReference>
<sequence length="335" mass="37576">MSADAVMTVEAFLAKLGRLAEQALSRYGFSPDATATLINYSENATYLVEDPVQGKQSILRIHRRGYHNEAAIRSELQWIDALRKEEGVITAAPIPASDGTLIQRLANDELPEPRHAVMFTYLTGREPSEDDLLGPFERLGAVSAHMHRHSRNWRLPNGFIRQRWDHHGALGALSIWGHWQNGMGMTPAYLKLFERLSETIRKRLDAFGTGPQRFGLVHADIRLANLLVEGEATKVIDFDDSGFSWFLYDIGTALSFIEHRPDVPDLVDAWIRGYRKVAPLTVEEEAEIPTFIMMRRLLLVAWIGSHHETNLARGLGVAYTAGTADLADAYLAKFS</sequence>
<accession>A0ABU5EGL6</accession>
<dbReference type="Proteomes" id="UP001279642">
    <property type="component" value="Unassembled WGS sequence"/>
</dbReference>
<reference evidence="3 4" key="1">
    <citation type="journal article" date="2016" name="Antonie Van Leeuwenhoek">
        <title>Dongia soli sp. nov., isolated from soil from Dokdo, Korea.</title>
        <authorList>
            <person name="Kim D.U."/>
            <person name="Lee H."/>
            <person name="Kim H."/>
            <person name="Kim S.G."/>
            <person name="Ka J.O."/>
        </authorList>
    </citation>
    <scope>NUCLEOTIDE SEQUENCE [LARGE SCALE GENOMIC DNA]</scope>
    <source>
        <strain evidence="3 4">D78</strain>
    </source>
</reference>
<proteinExistence type="inferred from homology"/>
<evidence type="ECO:0000259" key="2">
    <source>
        <dbReference type="Pfam" id="PF01636"/>
    </source>
</evidence>
<evidence type="ECO:0000313" key="3">
    <source>
        <dbReference type="EMBL" id="MDY0885568.1"/>
    </source>
</evidence>
<protein>
    <submittedName>
        <fullName evidence="3">Phosphotransferase enzyme family protein</fullName>
    </submittedName>
</protein>
<name>A0ABU5EGL6_9PROT</name>
<dbReference type="InterPro" id="IPR011009">
    <property type="entry name" value="Kinase-like_dom_sf"/>
</dbReference>
<dbReference type="EMBL" id="JAXCLW010000011">
    <property type="protein sequence ID" value="MDY0885568.1"/>
    <property type="molecule type" value="Genomic_DNA"/>
</dbReference>
<organism evidence="3 4">
    <name type="scientific">Dongia soli</name>
    <dbReference type="NCBI Taxonomy" id="600628"/>
    <lineage>
        <taxon>Bacteria</taxon>
        <taxon>Pseudomonadati</taxon>
        <taxon>Pseudomonadota</taxon>
        <taxon>Alphaproteobacteria</taxon>
        <taxon>Rhodospirillales</taxon>
        <taxon>Dongiaceae</taxon>
        <taxon>Dongia</taxon>
    </lineage>
</organism>
<dbReference type="Gene3D" id="3.30.200.20">
    <property type="entry name" value="Phosphorylase Kinase, domain 1"/>
    <property type="match status" value="1"/>
</dbReference>
<evidence type="ECO:0000313" key="4">
    <source>
        <dbReference type="Proteomes" id="UP001279642"/>
    </source>
</evidence>
<comment type="caution">
    <text evidence="3">The sequence shown here is derived from an EMBL/GenBank/DDBJ whole genome shotgun (WGS) entry which is preliminary data.</text>
</comment>
<dbReference type="PANTHER" id="PTHR21064:SF6">
    <property type="entry name" value="AMINOGLYCOSIDE PHOSPHOTRANSFERASE DOMAIN-CONTAINING PROTEIN"/>
    <property type="match status" value="1"/>
</dbReference>
<dbReference type="PANTHER" id="PTHR21064">
    <property type="entry name" value="AMINOGLYCOSIDE PHOSPHOTRANSFERASE DOMAIN-CONTAINING PROTEIN-RELATED"/>
    <property type="match status" value="1"/>
</dbReference>
<feature type="domain" description="Aminoglycoside phosphotransferase" evidence="2">
    <location>
        <begin position="42"/>
        <end position="277"/>
    </location>
</feature>
<evidence type="ECO:0000256" key="1">
    <source>
        <dbReference type="ARBA" id="ARBA00038240"/>
    </source>
</evidence>
<dbReference type="RefSeq" id="WP_320510642.1">
    <property type="nucleotide sequence ID" value="NZ_JAXCLW010000011.1"/>
</dbReference>
<gene>
    <name evidence="3" type="ORF">SMD27_22200</name>
</gene>
<dbReference type="Pfam" id="PF01636">
    <property type="entry name" value="APH"/>
    <property type="match status" value="1"/>
</dbReference>
<keyword evidence="4" id="KW-1185">Reference proteome</keyword>
<dbReference type="SUPFAM" id="SSF56112">
    <property type="entry name" value="Protein kinase-like (PK-like)"/>
    <property type="match status" value="1"/>
</dbReference>